<evidence type="ECO:0000313" key="3">
    <source>
        <dbReference type="EMBL" id="OXE30049.1"/>
    </source>
</evidence>
<comment type="cofactor">
    <cofactor evidence="2">
        <name>pyridoxal 5'-phosphate</name>
        <dbReference type="ChEBI" id="CHEBI:597326"/>
    </cofactor>
</comment>
<name>A0A227J4L0_VIBPH</name>
<dbReference type="AlphaFoldDB" id="A0A227J4L0"/>
<comment type="caution">
    <text evidence="3">The sequence shown here is derived from an EMBL/GenBank/DDBJ whole genome shotgun (WGS) entry which is preliminary data.</text>
</comment>
<dbReference type="EMBL" id="NIXT01002612">
    <property type="protein sequence ID" value="OXE30049.1"/>
    <property type="molecule type" value="Genomic_DNA"/>
</dbReference>
<feature type="non-terminal residue" evidence="3">
    <location>
        <position position="115"/>
    </location>
</feature>
<accession>A0A227J4L0</accession>
<dbReference type="Pfam" id="PF00343">
    <property type="entry name" value="Phosphorylase"/>
    <property type="match status" value="1"/>
</dbReference>
<proteinExistence type="inferred from homology"/>
<feature type="non-terminal residue" evidence="3">
    <location>
        <position position="1"/>
    </location>
</feature>
<evidence type="ECO:0000256" key="2">
    <source>
        <dbReference type="RuleBase" id="RU000587"/>
    </source>
</evidence>
<keyword evidence="2" id="KW-0119">Carbohydrate metabolism</keyword>
<reference evidence="3 4" key="1">
    <citation type="journal article" date="2017" name="Appl. Environ. Microbiol.">
        <title>Parallel evolution of two clades of a major Atlantic endemic Vibrio parahaemolyticus pathogen lineage by independent acquisition of related pathogenicity islands.</title>
        <authorList>
            <person name="Xu F."/>
            <person name="Gonzalez-Escalona N."/>
            <person name="Drees K.P."/>
            <person name="Sebra R.P."/>
            <person name="Cooper V.S."/>
            <person name="Jones S.H."/>
            <person name="Whistler C.A."/>
        </authorList>
    </citation>
    <scope>NUCLEOTIDE SEQUENCE [LARGE SCALE GENOMIC DNA]</scope>
    <source>
        <strain evidence="3 4">MAVP-3</strain>
    </source>
</reference>
<dbReference type="GO" id="GO:0008184">
    <property type="term" value="F:glycogen phosphorylase activity"/>
    <property type="evidence" value="ECO:0007669"/>
    <property type="project" value="InterPro"/>
</dbReference>
<dbReference type="GO" id="GO:0030170">
    <property type="term" value="F:pyridoxal phosphate binding"/>
    <property type="evidence" value="ECO:0007669"/>
    <property type="project" value="TreeGrafter"/>
</dbReference>
<dbReference type="SUPFAM" id="SSF53756">
    <property type="entry name" value="UDP-Glycosyltransferase/glycogen phosphorylase"/>
    <property type="match status" value="1"/>
</dbReference>
<dbReference type="Gene3D" id="3.40.50.2000">
    <property type="entry name" value="Glycogen Phosphorylase B"/>
    <property type="match status" value="1"/>
</dbReference>
<organism evidence="3 4">
    <name type="scientific">Vibrio parahaemolyticus</name>
    <dbReference type="NCBI Taxonomy" id="670"/>
    <lineage>
        <taxon>Bacteria</taxon>
        <taxon>Pseudomonadati</taxon>
        <taxon>Pseudomonadota</taxon>
        <taxon>Gammaproteobacteria</taxon>
        <taxon>Vibrionales</taxon>
        <taxon>Vibrionaceae</taxon>
        <taxon>Vibrio</taxon>
    </lineage>
</organism>
<keyword evidence="2" id="KW-0808">Transferase</keyword>
<comment type="function">
    <text evidence="2">Allosteric enzyme that catalyzes the rate-limiting step in glycogen catabolism, the phosphorolytic cleavage of glycogen to produce glucose-1-phosphate, and plays a central role in maintaining cellular and organismal glucose homeostasis.</text>
</comment>
<gene>
    <name evidence="3" type="ORF">CA163_25405</name>
</gene>
<evidence type="ECO:0000313" key="4">
    <source>
        <dbReference type="Proteomes" id="UP000214596"/>
    </source>
</evidence>
<sequence length="115" mass="12725">AKSVNYLSLEFLIGRLTGNNLISMGLYEQVTEAMAELGHNLTDLLEEERDPSLGNGGLGRLAACFMDSCAAQEFPTVGYGLHYEYGLFKQSFKDGRQQEAPDAWRGVEGYPWEVA</sequence>
<comment type="catalytic activity">
    <reaction evidence="2">
        <text>[(1-&gt;4)-alpha-D-glucosyl](n) + phosphate = [(1-&gt;4)-alpha-D-glucosyl](n-1) + alpha-D-glucose 1-phosphate</text>
        <dbReference type="Rhea" id="RHEA:41732"/>
        <dbReference type="Rhea" id="RHEA-COMP:9584"/>
        <dbReference type="Rhea" id="RHEA-COMP:9586"/>
        <dbReference type="ChEBI" id="CHEBI:15444"/>
        <dbReference type="ChEBI" id="CHEBI:43474"/>
        <dbReference type="ChEBI" id="CHEBI:58601"/>
        <dbReference type="EC" id="2.4.1.1"/>
    </reaction>
</comment>
<dbReference type="PANTHER" id="PTHR11468">
    <property type="entry name" value="GLYCOGEN PHOSPHORYLASE"/>
    <property type="match status" value="1"/>
</dbReference>
<dbReference type="PANTHER" id="PTHR11468:SF25">
    <property type="entry name" value="MALTODEXTRIN PHOSPHORYLASE"/>
    <property type="match status" value="1"/>
</dbReference>
<keyword evidence="2" id="KW-0328">Glycosyltransferase</keyword>
<evidence type="ECO:0000256" key="1">
    <source>
        <dbReference type="ARBA" id="ARBA00006047"/>
    </source>
</evidence>
<keyword evidence="2" id="KW-0663">Pyridoxal phosphate</keyword>
<dbReference type="Proteomes" id="UP000214596">
    <property type="component" value="Unassembled WGS sequence"/>
</dbReference>
<protein>
    <recommendedName>
        <fullName evidence="2">Alpha-1,4 glucan phosphorylase</fullName>
        <ecNumber evidence="2">2.4.1.1</ecNumber>
    </recommendedName>
</protein>
<dbReference type="InterPro" id="IPR000811">
    <property type="entry name" value="Glyco_trans_35"/>
</dbReference>
<dbReference type="GO" id="GO:0005737">
    <property type="term" value="C:cytoplasm"/>
    <property type="evidence" value="ECO:0007669"/>
    <property type="project" value="TreeGrafter"/>
</dbReference>
<dbReference type="EC" id="2.4.1.1" evidence="2"/>
<dbReference type="GO" id="GO:0005980">
    <property type="term" value="P:glycogen catabolic process"/>
    <property type="evidence" value="ECO:0007669"/>
    <property type="project" value="TreeGrafter"/>
</dbReference>
<comment type="similarity">
    <text evidence="1 2">Belongs to the glycogen phosphorylase family.</text>
</comment>